<dbReference type="PANTHER" id="PTHR14269:SF62">
    <property type="entry name" value="CDP-DIACYLGLYCEROL--GLYCEROL-3-PHOSPHATE 3-PHOSPHATIDYLTRANSFERASE 1, CHLOROPLASTIC"/>
    <property type="match status" value="1"/>
</dbReference>
<dbReference type="InterPro" id="IPR004570">
    <property type="entry name" value="Phosphatidylglycerol_P_synth"/>
</dbReference>
<dbReference type="EC" id="2.7.8.5" evidence="4"/>
<name>A0ABS1GG23_9AQUI</name>
<dbReference type="InterPro" id="IPR050324">
    <property type="entry name" value="CDP-alcohol_PTase-I"/>
</dbReference>
<comment type="subcellular location">
    <subcellularLocation>
        <location evidence="1">Membrane</location>
        <topology evidence="1">Multi-pass membrane protein</topology>
    </subcellularLocation>
</comment>
<evidence type="ECO:0000313" key="17">
    <source>
        <dbReference type="EMBL" id="MBK3331874.1"/>
    </source>
</evidence>
<dbReference type="Proteomes" id="UP000772812">
    <property type="component" value="Unassembled WGS sequence"/>
</dbReference>
<comment type="pathway">
    <text evidence="2">Phospholipid metabolism; phosphatidylglycerol biosynthesis; phosphatidylglycerol from CDP-diacylglycerol: step 1/2.</text>
</comment>
<evidence type="ECO:0000256" key="9">
    <source>
        <dbReference type="ARBA" id="ARBA00022989"/>
    </source>
</evidence>
<evidence type="ECO:0000256" key="16">
    <source>
        <dbReference type="SAM" id="Phobius"/>
    </source>
</evidence>
<keyword evidence="9 16" id="KW-1133">Transmembrane helix</keyword>
<dbReference type="Gene3D" id="1.20.120.1760">
    <property type="match status" value="1"/>
</dbReference>
<comment type="similarity">
    <text evidence="3 15">Belongs to the CDP-alcohol phosphatidyltransferase class-I family.</text>
</comment>
<evidence type="ECO:0000256" key="11">
    <source>
        <dbReference type="ARBA" id="ARBA00023136"/>
    </source>
</evidence>
<evidence type="ECO:0000256" key="1">
    <source>
        <dbReference type="ARBA" id="ARBA00004141"/>
    </source>
</evidence>
<keyword evidence="11 16" id="KW-0472">Membrane</keyword>
<evidence type="ECO:0000256" key="7">
    <source>
        <dbReference type="ARBA" id="ARBA00022679"/>
    </source>
</evidence>
<feature type="transmembrane region" description="Helical" evidence="16">
    <location>
        <begin position="88"/>
        <end position="110"/>
    </location>
</feature>
<organism evidence="17 18">
    <name type="scientific">Persephonella atlantica</name>
    <dbReference type="NCBI Taxonomy" id="2699429"/>
    <lineage>
        <taxon>Bacteria</taxon>
        <taxon>Pseudomonadati</taxon>
        <taxon>Aquificota</taxon>
        <taxon>Aquificia</taxon>
        <taxon>Aquificales</taxon>
        <taxon>Hydrogenothermaceae</taxon>
        <taxon>Persephonella</taxon>
    </lineage>
</organism>
<keyword evidence="8 16" id="KW-0812">Transmembrane</keyword>
<keyword evidence="13" id="KW-1208">Phospholipid metabolism</keyword>
<keyword evidence="7 15" id="KW-0808">Transferase</keyword>
<reference evidence="17 18" key="1">
    <citation type="journal article" date="2021" name="Syst. Appl. Microbiol.">
        <title>Persephonella atlantica sp. nov.: How to adapt to physico-chemical gradients in high temperature hydrothermal habitats.</title>
        <authorList>
            <person name="Francois D.X."/>
            <person name="Godfroy A."/>
            <person name="Mathien C."/>
            <person name="Aube J."/>
            <person name="Cathalot C."/>
            <person name="Lesongeur F."/>
            <person name="L'Haridon S."/>
            <person name="Philippon X."/>
            <person name="Roussel E.G."/>
        </authorList>
    </citation>
    <scope>NUCLEOTIDE SEQUENCE [LARGE SCALE GENOMIC DNA]</scope>
    <source>
        <strain evidence="17 18">MO1340</strain>
    </source>
</reference>
<evidence type="ECO:0000256" key="10">
    <source>
        <dbReference type="ARBA" id="ARBA00023098"/>
    </source>
</evidence>
<dbReference type="PANTHER" id="PTHR14269">
    <property type="entry name" value="CDP-DIACYLGLYCEROL--GLYCEROL-3-PHOSPHATE 3-PHOSPHATIDYLTRANSFERASE-RELATED"/>
    <property type="match status" value="1"/>
</dbReference>
<proteinExistence type="inferred from homology"/>
<evidence type="ECO:0000256" key="8">
    <source>
        <dbReference type="ARBA" id="ARBA00022692"/>
    </source>
</evidence>
<evidence type="ECO:0000256" key="12">
    <source>
        <dbReference type="ARBA" id="ARBA00023209"/>
    </source>
</evidence>
<feature type="transmembrane region" description="Helical" evidence="16">
    <location>
        <begin position="7"/>
        <end position="24"/>
    </location>
</feature>
<feature type="transmembrane region" description="Helical" evidence="16">
    <location>
        <begin position="60"/>
        <end position="82"/>
    </location>
</feature>
<dbReference type="EMBL" id="JAACYA010000001">
    <property type="protein sequence ID" value="MBK3331874.1"/>
    <property type="molecule type" value="Genomic_DNA"/>
</dbReference>
<gene>
    <name evidence="17" type="ORF">GWK41_02180</name>
</gene>
<feature type="transmembrane region" description="Helical" evidence="16">
    <location>
        <begin position="148"/>
        <end position="170"/>
    </location>
</feature>
<dbReference type="Pfam" id="PF01066">
    <property type="entry name" value="CDP-OH_P_transf"/>
    <property type="match status" value="1"/>
</dbReference>
<dbReference type="InterPro" id="IPR000462">
    <property type="entry name" value="CDP-OH_P_trans"/>
</dbReference>
<evidence type="ECO:0000256" key="2">
    <source>
        <dbReference type="ARBA" id="ARBA00005042"/>
    </source>
</evidence>
<evidence type="ECO:0000256" key="15">
    <source>
        <dbReference type="RuleBase" id="RU003750"/>
    </source>
</evidence>
<sequence length="177" mass="19916">MNFANQITILRIFLIPVFIILIGYNKPLYALIVFVVAGLTDALDGFVARRFNQITTLGKILDPIADKALLISSFVFIYTSALTVKFPYWYVVIVISRDIYILLGSALIYFLKGYLDVKPSVFGKATTFFQILSVITVLVANITVIPDWAVWGVIYTATFFTVLSTLTYTYDGIQQLK</sequence>
<evidence type="ECO:0000256" key="13">
    <source>
        <dbReference type="ARBA" id="ARBA00023264"/>
    </source>
</evidence>
<keyword evidence="12" id="KW-0594">Phospholipid biosynthesis</keyword>
<dbReference type="InterPro" id="IPR048254">
    <property type="entry name" value="CDP_ALCOHOL_P_TRANSF_CS"/>
</dbReference>
<comment type="caution">
    <text evidence="17">The sequence shown here is derived from an EMBL/GenBank/DDBJ whole genome shotgun (WGS) entry which is preliminary data.</text>
</comment>
<feature type="transmembrane region" description="Helical" evidence="16">
    <location>
        <begin position="30"/>
        <end position="48"/>
    </location>
</feature>
<evidence type="ECO:0000256" key="3">
    <source>
        <dbReference type="ARBA" id="ARBA00010441"/>
    </source>
</evidence>
<evidence type="ECO:0000256" key="5">
    <source>
        <dbReference type="ARBA" id="ARBA00014944"/>
    </source>
</evidence>
<feature type="transmembrane region" description="Helical" evidence="16">
    <location>
        <begin position="122"/>
        <end position="142"/>
    </location>
</feature>
<keyword evidence="18" id="KW-1185">Reference proteome</keyword>
<evidence type="ECO:0000313" key="18">
    <source>
        <dbReference type="Proteomes" id="UP000772812"/>
    </source>
</evidence>
<evidence type="ECO:0000256" key="4">
    <source>
        <dbReference type="ARBA" id="ARBA00013170"/>
    </source>
</evidence>
<keyword evidence="10" id="KW-0443">Lipid metabolism</keyword>
<evidence type="ECO:0000256" key="14">
    <source>
        <dbReference type="ARBA" id="ARBA00048586"/>
    </source>
</evidence>
<dbReference type="InterPro" id="IPR043130">
    <property type="entry name" value="CDP-OH_PTrfase_TM_dom"/>
</dbReference>
<dbReference type="PROSITE" id="PS00379">
    <property type="entry name" value="CDP_ALCOHOL_P_TRANSF"/>
    <property type="match status" value="1"/>
</dbReference>
<keyword evidence="6" id="KW-0444">Lipid biosynthesis</keyword>
<comment type="catalytic activity">
    <reaction evidence="14">
        <text>a CDP-1,2-diacyl-sn-glycerol + sn-glycerol 3-phosphate = a 1,2-diacyl-sn-glycero-3-phospho-(1'-sn-glycero-3'-phosphate) + CMP + H(+)</text>
        <dbReference type="Rhea" id="RHEA:12593"/>
        <dbReference type="ChEBI" id="CHEBI:15378"/>
        <dbReference type="ChEBI" id="CHEBI:57597"/>
        <dbReference type="ChEBI" id="CHEBI:58332"/>
        <dbReference type="ChEBI" id="CHEBI:60110"/>
        <dbReference type="ChEBI" id="CHEBI:60377"/>
        <dbReference type="EC" id="2.7.8.5"/>
    </reaction>
</comment>
<evidence type="ECO:0000256" key="6">
    <source>
        <dbReference type="ARBA" id="ARBA00022516"/>
    </source>
</evidence>
<protein>
    <recommendedName>
        <fullName evidence="5">CDP-diacylglycerol--glycerol-3-phosphate 3-phosphatidyltransferase</fullName>
        <ecNumber evidence="4">2.7.8.5</ecNumber>
    </recommendedName>
</protein>
<dbReference type="PIRSF" id="PIRSF000847">
    <property type="entry name" value="Phos_ph_gly_syn"/>
    <property type="match status" value="1"/>
</dbReference>
<accession>A0ABS1GG23</accession>
<dbReference type="RefSeq" id="WP_200673275.1">
    <property type="nucleotide sequence ID" value="NZ_JAACYA010000001.1"/>
</dbReference>